<dbReference type="InterPro" id="IPR029044">
    <property type="entry name" value="Nucleotide-diphossugar_trans"/>
</dbReference>
<proteinExistence type="inferred from homology"/>
<dbReference type="PANTHER" id="PTHR43179">
    <property type="entry name" value="RHAMNOSYLTRANSFERASE WBBL"/>
    <property type="match status" value="1"/>
</dbReference>
<dbReference type="Pfam" id="PF00535">
    <property type="entry name" value="Glycos_transf_2"/>
    <property type="match status" value="1"/>
</dbReference>
<dbReference type="EMBL" id="JALDYZ010000001">
    <property type="protein sequence ID" value="MDI7920881.1"/>
    <property type="molecule type" value="Genomic_DNA"/>
</dbReference>
<dbReference type="GO" id="GO:0016757">
    <property type="term" value="F:glycosyltransferase activity"/>
    <property type="evidence" value="ECO:0007669"/>
    <property type="project" value="UniProtKB-KW"/>
</dbReference>
<organism evidence="5 6">
    <name type="scientific">Ferirhizobium litorale</name>
    <dbReference type="NCBI Taxonomy" id="2927786"/>
    <lineage>
        <taxon>Bacteria</taxon>
        <taxon>Pseudomonadati</taxon>
        <taxon>Pseudomonadota</taxon>
        <taxon>Alphaproteobacteria</taxon>
        <taxon>Hyphomicrobiales</taxon>
        <taxon>Rhizobiaceae</taxon>
        <taxon>Ferirhizobium</taxon>
    </lineage>
</organism>
<dbReference type="Gene3D" id="3.90.550.10">
    <property type="entry name" value="Spore Coat Polysaccharide Biosynthesis Protein SpsA, Chain A"/>
    <property type="match status" value="1"/>
</dbReference>
<evidence type="ECO:0000313" key="5">
    <source>
        <dbReference type="EMBL" id="MDI7920881.1"/>
    </source>
</evidence>
<gene>
    <name evidence="5" type="ORF">MRS75_02140</name>
</gene>
<dbReference type="PANTHER" id="PTHR43179:SF12">
    <property type="entry name" value="GALACTOFURANOSYLTRANSFERASE GLFT2"/>
    <property type="match status" value="1"/>
</dbReference>
<dbReference type="Proteomes" id="UP001161580">
    <property type="component" value="Unassembled WGS sequence"/>
</dbReference>
<evidence type="ECO:0000256" key="2">
    <source>
        <dbReference type="ARBA" id="ARBA00022676"/>
    </source>
</evidence>
<keyword evidence="2" id="KW-0328">Glycosyltransferase</keyword>
<evidence type="ECO:0000259" key="4">
    <source>
        <dbReference type="Pfam" id="PF00535"/>
    </source>
</evidence>
<accession>A0AAE3Q9S2</accession>
<sequence>MADAYQDSAPAPANEDAGADLSVVIVTYNSASALPALLDSLPTGLKGINRFEVFIVDNDSQDGSAELAEAHALGPTVIRMGRNAGYAAGINAAAALAQPGSHLLILNPDLRLYPDAARPLLEHLAAPSVGVVVPLNYKEDGSIDPTLRREPSMLTAWADAVLGGTLAARLGWSEIVGEANRYHRSGPVEWASGSALLVSAKVRRAVGAWDESFFLYSEEVEYQRRVREAGFDIVYEPRAKVMHSCGGSGTSPRLFALLTSNKIRYYGRYHGFLRTAMFRLGVAAGHATRFWQGSPHRAALYSALMPLGPVSDFQTGKRN</sequence>
<evidence type="ECO:0000313" key="6">
    <source>
        <dbReference type="Proteomes" id="UP001161580"/>
    </source>
</evidence>
<evidence type="ECO:0000256" key="3">
    <source>
        <dbReference type="ARBA" id="ARBA00022679"/>
    </source>
</evidence>
<name>A0AAE3Q9S2_9HYPH</name>
<dbReference type="RefSeq" id="WP_311785041.1">
    <property type="nucleotide sequence ID" value="NZ_JALDYY010000001.1"/>
</dbReference>
<dbReference type="AlphaFoldDB" id="A0AAE3Q9S2"/>
<comment type="similarity">
    <text evidence="1">Belongs to the glycosyltransferase 2 family.</text>
</comment>
<keyword evidence="3" id="KW-0808">Transferase</keyword>
<feature type="domain" description="Glycosyltransferase 2-like" evidence="4">
    <location>
        <begin position="22"/>
        <end position="149"/>
    </location>
</feature>
<protein>
    <submittedName>
        <fullName evidence="5">Glycosyltransferase family 2 protein</fullName>
    </submittedName>
</protein>
<dbReference type="SUPFAM" id="SSF53448">
    <property type="entry name" value="Nucleotide-diphospho-sugar transferases"/>
    <property type="match status" value="1"/>
</dbReference>
<evidence type="ECO:0000256" key="1">
    <source>
        <dbReference type="ARBA" id="ARBA00006739"/>
    </source>
</evidence>
<comment type="caution">
    <text evidence="5">The sequence shown here is derived from an EMBL/GenBank/DDBJ whole genome shotgun (WGS) entry which is preliminary data.</text>
</comment>
<dbReference type="InterPro" id="IPR001173">
    <property type="entry name" value="Glyco_trans_2-like"/>
</dbReference>
<keyword evidence="6" id="KW-1185">Reference proteome</keyword>
<reference evidence="5" key="1">
    <citation type="submission" date="2022-03" db="EMBL/GenBank/DDBJ databases">
        <title>Fererhizobium litorale gen. nov., sp. nov., isolated from sandy sediments of the Sea of Japan seashore.</title>
        <authorList>
            <person name="Romanenko L."/>
            <person name="Kurilenko V."/>
            <person name="Otstavnykh N."/>
            <person name="Svetashev V."/>
            <person name="Tekutyeva L."/>
            <person name="Isaeva M."/>
            <person name="Mikhailov V."/>
        </authorList>
    </citation>
    <scope>NUCLEOTIDE SEQUENCE</scope>
    <source>
        <strain evidence="5">KMM 9576</strain>
    </source>
</reference>